<keyword evidence="3" id="KW-1185">Reference proteome</keyword>
<evidence type="ECO:0000256" key="1">
    <source>
        <dbReference type="SAM" id="Phobius"/>
    </source>
</evidence>
<comment type="caution">
    <text evidence="2">The sequence shown here is derived from an EMBL/GenBank/DDBJ whole genome shotgun (WGS) entry which is preliminary data.</text>
</comment>
<evidence type="ECO:0000313" key="3">
    <source>
        <dbReference type="Proteomes" id="UP001153076"/>
    </source>
</evidence>
<keyword evidence="1" id="KW-0472">Membrane</keyword>
<accession>A0A9Q1KID2</accession>
<dbReference type="AlphaFoldDB" id="A0A9Q1KID2"/>
<dbReference type="Proteomes" id="UP001153076">
    <property type="component" value="Unassembled WGS sequence"/>
</dbReference>
<keyword evidence="1" id="KW-1133">Transmembrane helix</keyword>
<reference evidence="2" key="1">
    <citation type="submission" date="2022-04" db="EMBL/GenBank/DDBJ databases">
        <title>Carnegiea gigantea Genome sequencing and assembly v2.</title>
        <authorList>
            <person name="Copetti D."/>
            <person name="Sanderson M.J."/>
            <person name="Burquez A."/>
            <person name="Wojciechowski M.F."/>
        </authorList>
    </citation>
    <scope>NUCLEOTIDE SEQUENCE</scope>
    <source>
        <strain evidence="2">SGP5-SGP5p</strain>
        <tissue evidence="2">Aerial part</tissue>
    </source>
</reference>
<proteinExistence type="predicted"/>
<organism evidence="2 3">
    <name type="scientific">Carnegiea gigantea</name>
    <dbReference type="NCBI Taxonomy" id="171969"/>
    <lineage>
        <taxon>Eukaryota</taxon>
        <taxon>Viridiplantae</taxon>
        <taxon>Streptophyta</taxon>
        <taxon>Embryophyta</taxon>
        <taxon>Tracheophyta</taxon>
        <taxon>Spermatophyta</taxon>
        <taxon>Magnoliopsida</taxon>
        <taxon>eudicotyledons</taxon>
        <taxon>Gunneridae</taxon>
        <taxon>Pentapetalae</taxon>
        <taxon>Caryophyllales</taxon>
        <taxon>Cactineae</taxon>
        <taxon>Cactaceae</taxon>
        <taxon>Cactoideae</taxon>
        <taxon>Echinocereeae</taxon>
        <taxon>Carnegiea</taxon>
    </lineage>
</organism>
<keyword evidence="1" id="KW-0812">Transmembrane</keyword>
<dbReference type="EMBL" id="JAKOGI010000112">
    <property type="protein sequence ID" value="KAJ8443797.1"/>
    <property type="molecule type" value="Genomic_DNA"/>
</dbReference>
<evidence type="ECO:0000313" key="2">
    <source>
        <dbReference type="EMBL" id="KAJ8443797.1"/>
    </source>
</evidence>
<sequence>MNLSQMSWFLNGGINSSKVGNHYKPHTQNGLVLQWWNKASPLKFELHHAYKVFDEMPQVFVVIFLMKNSSIVAFCNVGFLLMSQSTKLFSLGRIKGMRHSSKEMWRPLELNEAVKTKACKNHSFPLLKAKWHATMSFTDGFDLIRFLIITRRGPHLPFAPRTHALSLESSLATV</sequence>
<feature type="transmembrane region" description="Helical" evidence="1">
    <location>
        <begin position="59"/>
        <end position="81"/>
    </location>
</feature>
<protein>
    <submittedName>
        <fullName evidence="2">Uncharacterized protein</fullName>
    </submittedName>
</protein>
<name>A0A9Q1KID2_9CARY</name>
<gene>
    <name evidence="2" type="ORF">Cgig2_017278</name>
</gene>